<evidence type="ECO:0000256" key="1">
    <source>
        <dbReference type="ARBA" id="ARBA00010618"/>
    </source>
</evidence>
<comment type="similarity">
    <text evidence="1">Belongs to the universal ribosomal protein uL24 family.</text>
</comment>
<dbReference type="GO" id="GO:0006412">
    <property type="term" value="P:translation"/>
    <property type="evidence" value="ECO:0007669"/>
    <property type="project" value="InterPro"/>
</dbReference>
<evidence type="ECO:0000256" key="2">
    <source>
        <dbReference type="ARBA" id="ARBA00022980"/>
    </source>
</evidence>
<keyword evidence="3" id="KW-0687">Ribonucleoprotein</keyword>
<dbReference type="Gene3D" id="2.30.30.30">
    <property type="match status" value="1"/>
</dbReference>
<dbReference type="InterPro" id="IPR041988">
    <property type="entry name" value="Ribosomal_uL24_KOW"/>
</dbReference>
<protein>
    <recommendedName>
        <fullName evidence="4">Large ribosomal subunit protein uL24 C-terminal domain-containing protein</fullName>
    </recommendedName>
</protein>
<evidence type="ECO:0000313" key="5">
    <source>
        <dbReference type="EMBL" id="CAE0674720.1"/>
    </source>
</evidence>
<evidence type="ECO:0000259" key="4">
    <source>
        <dbReference type="Pfam" id="PF17136"/>
    </source>
</evidence>
<dbReference type="Pfam" id="PF17136">
    <property type="entry name" value="ribosomal_L24"/>
    <property type="match status" value="1"/>
</dbReference>
<dbReference type="InterPro" id="IPR057264">
    <property type="entry name" value="Ribosomal_uL24_C"/>
</dbReference>
<feature type="domain" description="Large ribosomal subunit protein uL24 C-terminal" evidence="4">
    <location>
        <begin position="64"/>
        <end position="121"/>
    </location>
</feature>
<dbReference type="InterPro" id="IPR008991">
    <property type="entry name" value="Translation_prot_SH3-like_sf"/>
</dbReference>
<name>A0A6U3E269_9EUKA</name>
<dbReference type="SUPFAM" id="SSF50104">
    <property type="entry name" value="Translation proteins SH3-like domain"/>
    <property type="match status" value="1"/>
</dbReference>
<dbReference type="HAMAP" id="MF_01326_B">
    <property type="entry name" value="Ribosomal_uL24_B"/>
    <property type="match status" value="1"/>
</dbReference>
<dbReference type="EMBL" id="HBIV01037147">
    <property type="protein sequence ID" value="CAE0674720.1"/>
    <property type="molecule type" value="Transcribed_RNA"/>
</dbReference>
<organism evidence="5">
    <name type="scientific">Lotharella globosa</name>
    <dbReference type="NCBI Taxonomy" id="91324"/>
    <lineage>
        <taxon>Eukaryota</taxon>
        <taxon>Sar</taxon>
        <taxon>Rhizaria</taxon>
        <taxon>Cercozoa</taxon>
        <taxon>Chlorarachniophyceae</taxon>
        <taxon>Lotharella</taxon>
    </lineage>
</organism>
<dbReference type="CDD" id="cd06089">
    <property type="entry name" value="KOW_RPL26"/>
    <property type="match status" value="1"/>
</dbReference>
<proteinExistence type="inferred from homology"/>
<gene>
    <name evidence="5" type="ORF">LGLO00237_LOCUS26494</name>
</gene>
<evidence type="ECO:0000256" key="3">
    <source>
        <dbReference type="ARBA" id="ARBA00023274"/>
    </source>
</evidence>
<dbReference type="GO" id="GO:1990904">
    <property type="term" value="C:ribonucleoprotein complex"/>
    <property type="evidence" value="ECO:0007669"/>
    <property type="project" value="UniProtKB-KW"/>
</dbReference>
<reference evidence="5" key="1">
    <citation type="submission" date="2021-01" db="EMBL/GenBank/DDBJ databases">
        <authorList>
            <person name="Corre E."/>
            <person name="Pelletier E."/>
            <person name="Niang G."/>
            <person name="Scheremetjew M."/>
            <person name="Finn R."/>
            <person name="Kale V."/>
            <person name="Holt S."/>
            <person name="Cochrane G."/>
            <person name="Meng A."/>
            <person name="Brown T."/>
            <person name="Cohen L."/>
        </authorList>
    </citation>
    <scope>NUCLEOTIDE SEQUENCE</scope>
    <source>
        <strain evidence="5">CCCM811</strain>
    </source>
</reference>
<dbReference type="GO" id="GO:0003723">
    <property type="term" value="F:RNA binding"/>
    <property type="evidence" value="ECO:0007669"/>
    <property type="project" value="InterPro"/>
</dbReference>
<keyword evidence="2" id="KW-0689">Ribosomal protein</keyword>
<dbReference type="InterPro" id="IPR003256">
    <property type="entry name" value="Ribosomal_uL24"/>
</dbReference>
<dbReference type="AlphaFoldDB" id="A0A6U3E269"/>
<accession>A0A6U3E269</accession>
<dbReference type="InterPro" id="IPR014722">
    <property type="entry name" value="Rib_uL2_dom2"/>
</dbReference>
<dbReference type="GO" id="GO:0003735">
    <property type="term" value="F:structural constituent of ribosome"/>
    <property type="evidence" value="ECO:0007669"/>
    <property type="project" value="InterPro"/>
</dbReference>
<dbReference type="PANTHER" id="PTHR12903">
    <property type="entry name" value="MITOCHONDRIAL RIBOSOMAL PROTEIN L24"/>
    <property type="match status" value="1"/>
</dbReference>
<dbReference type="NCBIfam" id="TIGR01079">
    <property type="entry name" value="rplX_bact"/>
    <property type="match status" value="1"/>
</dbReference>
<sequence>MISPFEKFLLRKSKQFSKRLPLKIKDWKIFKGDRVMVNASGAKGQVGKVIDVNKHTSRLVVEGVKRRRVLRNGKFVLAEKPIHYSNVQLIDPESGLRTRTKWRYTEEGKKVRIAVKSGAVIPIPDQSEFEPVKDKPNKAKDTPLDEALRNTYTEALAAAEQMEQS</sequence>
<dbReference type="GO" id="GO:0005840">
    <property type="term" value="C:ribosome"/>
    <property type="evidence" value="ECO:0007669"/>
    <property type="project" value="UniProtKB-KW"/>
</dbReference>